<dbReference type="SUPFAM" id="SSF57756">
    <property type="entry name" value="Retrovirus zinc finger-like domains"/>
    <property type="match status" value="1"/>
</dbReference>
<proteinExistence type="inferred from homology"/>
<organism evidence="5 6">
    <name type="scientific">Acanthosepion pharaonis</name>
    <name type="common">Pharaoh cuttlefish</name>
    <name type="synonym">Sepia pharaonis</name>
    <dbReference type="NCBI Taxonomy" id="158019"/>
    <lineage>
        <taxon>Eukaryota</taxon>
        <taxon>Metazoa</taxon>
        <taxon>Spiralia</taxon>
        <taxon>Lophotrochozoa</taxon>
        <taxon>Mollusca</taxon>
        <taxon>Cephalopoda</taxon>
        <taxon>Coleoidea</taxon>
        <taxon>Decapodiformes</taxon>
        <taxon>Sepiida</taxon>
        <taxon>Sepiina</taxon>
        <taxon>Sepiidae</taxon>
        <taxon>Acanthosepion</taxon>
    </lineage>
</organism>
<dbReference type="EMBL" id="CAHIKZ030002224">
    <property type="protein sequence ID" value="CAE1283126.1"/>
    <property type="molecule type" value="Genomic_DNA"/>
</dbReference>
<evidence type="ECO:0000313" key="5">
    <source>
        <dbReference type="EMBL" id="CAE1283126.1"/>
    </source>
</evidence>
<keyword evidence="2" id="KW-0862">Zinc</keyword>
<dbReference type="InterPro" id="IPR021109">
    <property type="entry name" value="Peptidase_aspartic_dom_sf"/>
</dbReference>
<dbReference type="GO" id="GO:0000462">
    <property type="term" value="P:maturation of SSU-rRNA from tricistronic rRNA transcript (SSU-rRNA, 5.8S rRNA, LSU-rRNA)"/>
    <property type="evidence" value="ECO:0007669"/>
    <property type="project" value="TreeGrafter"/>
</dbReference>
<evidence type="ECO:0000313" key="6">
    <source>
        <dbReference type="Proteomes" id="UP000597762"/>
    </source>
</evidence>
<dbReference type="GO" id="GO:0032040">
    <property type="term" value="C:small-subunit processome"/>
    <property type="evidence" value="ECO:0007669"/>
    <property type="project" value="TreeGrafter"/>
</dbReference>
<comment type="caution">
    <text evidence="5">The sequence shown here is derived from an EMBL/GenBank/DDBJ whole genome shotgun (WGS) entry which is preliminary data.</text>
</comment>
<dbReference type="SUPFAM" id="SSF50630">
    <property type="entry name" value="Acid proteases"/>
    <property type="match status" value="1"/>
</dbReference>
<protein>
    <submittedName>
        <fullName evidence="5">NGDN</fullName>
    </submittedName>
</protein>
<keyword evidence="2" id="KW-0479">Metal-binding</keyword>
<evidence type="ECO:0000256" key="3">
    <source>
        <dbReference type="SAM" id="MobiDB-lite"/>
    </source>
</evidence>
<accession>A0A812CY78</accession>
<gene>
    <name evidence="5" type="ORF">SPHA_43896</name>
</gene>
<dbReference type="GO" id="GO:0008270">
    <property type="term" value="F:zinc ion binding"/>
    <property type="evidence" value="ECO:0007669"/>
    <property type="project" value="UniProtKB-KW"/>
</dbReference>
<dbReference type="PANTHER" id="PTHR13237:SF9">
    <property type="entry name" value="NEUROGUIDIN"/>
    <property type="match status" value="1"/>
</dbReference>
<evidence type="ECO:0000259" key="4">
    <source>
        <dbReference type="PROSITE" id="PS50158"/>
    </source>
</evidence>
<dbReference type="InterPro" id="IPR036875">
    <property type="entry name" value="Znf_CCHC_sf"/>
</dbReference>
<dbReference type="Pfam" id="PF04000">
    <property type="entry name" value="Sas10_Utp3"/>
    <property type="match status" value="1"/>
</dbReference>
<dbReference type="Pfam" id="PF00098">
    <property type="entry name" value="zf-CCHC"/>
    <property type="match status" value="1"/>
</dbReference>
<dbReference type="OrthoDB" id="203440at2759"/>
<feature type="compositionally biased region" description="Basic and acidic residues" evidence="3">
    <location>
        <begin position="139"/>
        <end position="158"/>
    </location>
</feature>
<dbReference type="InterPro" id="IPR001878">
    <property type="entry name" value="Znf_CCHC"/>
</dbReference>
<comment type="similarity">
    <text evidence="1">Belongs to the SAS10 family.</text>
</comment>
<keyword evidence="6" id="KW-1185">Reference proteome</keyword>
<dbReference type="InterPro" id="IPR007146">
    <property type="entry name" value="Sas10/Utp3/C1D"/>
</dbReference>
<dbReference type="AlphaFoldDB" id="A0A812CY78"/>
<evidence type="ECO:0000256" key="2">
    <source>
        <dbReference type="PROSITE-ProRule" id="PRU00047"/>
    </source>
</evidence>
<reference evidence="5" key="1">
    <citation type="submission" date="2021-01" db="EMBL/GenBank/DDBJ databases">
        <authorList>
            <person name="Li R."/>
            <person name="Bekaert M."/>
        </authorList>
    </citation>
    <scope>NUCLEOTIDE SEQUENCE</scope>
    <source>
        <strain evidence="5">Farmed</strain>
    </source>
</reference>
<dbReference type="GO" id="GO:0003676">
    <property type="term" value="F:nucleic acid binding"/>
    <property type="evidence" value="ECO:0007669"/>
    <property type="project" value="InterPro"/>
</dbReference>
<sequence>MRVIPLEYSNMEDSNLMMDIIKQDLPATLKHFQNLPQSIDDTNSFIQSLIRKISSDDFNISGGIGFLTMKYNVLLNYIIDLALVMLAKIKGNSLEKNYAVERLVENRTIWEKIQPIDQKLRYQIDKVVQSAITGQEGDNPLKYRARPERMRSKLKEKADESEDEDGNKKRNVYIPPKLAATHNEAYLTAKERKEKLINRVRKRALGSSLLKDLKREYDDAPEEHGKSQNLLHLKDTSATMERIEYEEDNFVRLPITKKEKATSKVMSTMASIGKLAHFENISALYEEMEMGQPKKKKGKFTRKKALNVEALTVRELLERTRVLTASRDESQDIVAAVCPAHSDGASLKKSDPLTSVTCFRCSGKGHIAKDCRKHYRYGDVGHWAHDRSGNATEDKASAPAFSPMVLPVANILVDGTWCSTLIDTGCSRMIVDADRYQSWKRVTVDVMIIGGMSHPCCGVGVVTVSPKEGGTAKINVLVACGKPLEFDLLLGIDGITALGGTVVGPTGRVQIGNG</sequence>
<keyword evidence="2" id="KW-0863">Zinc-finger</keyword>
<dbReference type="Proteomes" id="UP000597762">
    <property type="component" value="Unassembled WGS sequence"/>
</dbReference>
<feature type="domain" description="CCHC-type" evidence="4">
    <location>
        <begin position="358"/>
        <end position="373"/>
    </location>
</feature>
<evidence type="ECO:0000256" key="1">
    <source>
        <dbReference type="ARBA" id="ARBA00010979"/>
    </source>
</evidence>
<dbReference type="PANTHER" id="PTHR13237">
    <property type="entry name" value="SOMETHING ABOUT SILENCING PROTEIN 10-RELATED"/>
    <property type="match status" value="1"/>
</dbReference>
<dbReference type="PROSITE" id="PS50158">
    <property type="entry name" value="ZF_CCHC"/>
    <property type="match status" value="1"/>
</dbReference>
<dbReference type="Gene3D" id="4.10.60.10">
    <property type="entry name" value="Zinc finger, CCHC-type"/>
    <property type="match status" value="1"/>
</dbReference>
<feature type="region of interest" description="Disordered" evidence="3">
    <location>
        <begin position="137"/>
        <end position="171"/>
    </location>
</feature>
<name>A0A812CY78_ACAPH</name>
<dbReference type="SMART" id="SM00343">
    <property type="entry name" value="ZnF_C2HC"/>
    <property type="match status" value="1"/>
</dbReference>